<accession>A0A9D1Z518</accession>
<protein>
    <recommendedName>
        <fullName evidence="3">Lipoprotein</fullName>
    </recommendedName>
</protein>
<reference evidence="1" key="2">
    <citation type="submission" date="2021-04" db="EMBL/GenBank/DDBJ databases">
        <authorList>
            <person name="Gilroy R."/>
        </authorList>
    </citation>
    <scope>NUCLEOTIDE SEQUENCE</scope>
    <source>
        <strain evidence="1">CHK33-7979</strain>
    </source>
</reference>
<proteinExistence type="predicted"/>
<dbReference type="PROSITE" id="PS51257">
    <property type="entry name" value="PROKAR_LIPOPROTEIN"/>
    <property type="match status" value="1"/>
</dbReference>
<reference evidence="1" key="1">
    <citation type="journal article" date="2021" name="PeerJ">
        <title>Extensive microbial diversity within the chicken gut microbiome revealed by metagenomics and culture.</title>
        <authorList>
            <person name="Gilroy R."/>
            <person name="Ravi A."/>
            <person name="Getino M."/>
            <person name="Pursley I."/>
            <person name="Horton D.L."/>
            <person name="Alikhan N.F."/>
            <person name="Baker D."/>
            <person name="Gharbi K."/>
            <person name="Hall N."/>
            <person name="Watson M."/>
            <person name="Adriaenssens E.M."/>
            <person name="Foster-Nyarko E."/>
            <person name="Jarju S."/>
            <person name="Secka A."/>
            <person name="Antonio M."/>
            <person name="Oren A."/>
            <person name="Chaudhuri R.R."/>
            <person name="La Ragione R."/>
            <person name="Hildebrand F."/>
            <person name="Pallen M.J."/>
        </authorList>
    </citation>
    <scope>NUCLEOTIDE SEQUENCE</scope>
    <source>
        <strain evidence="1">CHK33-7979</strain>
    </source>
</reference>
<dbReference type="Proteomes" id="UP000886824">
    <property type="component" value="Unassembled WGS sequence"/>
</dbReference>
<comment type="caution">
    <text evidence="1">The sequence shown here is derived from an EMBL/GenBank/DDBJ whole genome shotgun (WGS) entry which is preliminary data.</text>
</comment>
<name>A0A9D1Z518_9FIRM</name>
<evidence type="ECO:0008006" key="3">
    <source>
        <dbReference type="Google" id="ProtNLM"/>
    </source>
</evidence>
<dbReference type="AlphaFoldDB" id="A0A9D1Z518"/>
<gene>
    <name evidence="1" type="ORF">H9826_06215</name>
</gene>
<organism evidence="1 2">
    <name type="scientific">Candidatus Intestinimonas merdavium</name>
    <dbReference type="NCBI Taxonomy" id="2838622"/>
    <lineage>
        <taxon>Bacteria</taxon>
        <taxon>Bacillati</taxon>
        <taxon>Bacillota</taxon>
        <taxon>Clostridia</taxon>
        <taxon>Eubacteriales</taxon>
        <taxon>Intestinimonas</taxon>
    </lineage>
</organism>
<dbReference type="EMBL" id="DXCX01000065">
    <property type="protein sequence ID" value="HIY73552.1"/>
    <property type="molecule type" value="Genomic_DNA"/>
</dbReference>
<sequence length="293" mass="31449">MKIRLFAVLLAGGLMLSGCEQDARETAMPAGGPTPSPAVDTPKLAQDEEPSYLTATIVDGAETGALLLAGEDAFDVYTLSAKDLPVWIDGVECDASALQNGMVVELAFNGYIAESFPAQPGPAYSLTVLEEGTDYCTLWLQVLEDLWEVDSGLNGGITQVGVDLSQATGLTEGERSAVAWAFGQTHGLTAVTGTLEELWEEGYFTPATEPAEGYNDSLALYWWEDGVHFSIDVEEEAVWSLPDLGPGEEPPLLVAFDAQKWRSGLGAYFFTDCVAQRWENGPWTYTVGSEAIS</sequence>
<evidence type="ECO:0000313" key="2">
    <source>
        <dbReference type="Proteomes" id="UP000886824"/>
    </source>
</evidence>
<evidence type="ECO:0000313" key="1">
    <source>
        <dbReference type="EMBL" id="HIY73552.1"/>
    </source>
</evidence>